<proteinExistence type="predicted"/>
<dbReference type="GO" id="GO:0005829">
    <property type="term" value="C:cytosol"/>
    <property type="evidence" value="ECO:0007669"/>
    <property type="project" value="TreeGrafter"/>
</dbReference>
<keyword evidence="2" id="KW-0520">NAD</keyword>
<dbReference type="InterPro" id="IPR050223">
    <property type="entry name" value="D-isomer_2-hydroxyacid_DH"/>
</dbReference>
<dbReference type="EMBL" id="JACXJA010000044">
    <property type="protein sequence ID" value="MBD2865613.1"/>
    <property type="molecule type" value="Genomic_DNA"/>
</dbReference>
<evidence type="ECO:0000256" key="2">
    <source>
        <dbReference type="ARBA" id="ARBA00023027"/>
    </source>
</evidence>
<dbReference type="PANTHER" id="PTHR10996">
    <property type="entry name" value="2-HYDROXYACID DEHYDROGENASE-RELATED"/>
    <property type="match status" value="1"/>
</dbReference>
<reference evidence="4" key="1">
    <citation type="submission" date="2020-09" db="EMBL/GenBank/DDBJ databases">
        <title>A novel bacterium of genus Paenibacillus, isolated from South China Sea.</title>
        <authorList>
            <person name="Huang H."/>
            <person name="Mo K."/>
            <person name="Hu Y."/>
        </authorList>
    </citation>
    <scope>NUCLEOTIDE SEQUENCE</scope>
    <source>
        <strain evidence="4">IB182363</strain>
    </source>
</reference>
<dbReference type="PANTHER" id="PTHR10996:SF178">
    <property type="entry name" value="2-HYDROXYACID DEHYDROGENASE YGL185C-RELATED"/>
    <property type="match status" value="1"/>
</dbReference>
<evidence type="ECO:0000313" key="4">
    <source>
        <dbReference type="EMBL" id="MBD2865613.1"/>
    </source>
</evidence>
<accession>A0A927CFC0</accession>
<dbReference type="Proteomes" id="UP000639396">
    <property type="component" value="Unassembled WGS sequence"/>
</dbReference>
<dbReference type="PROSITE" id="PS00671">
    <property type="entry name" value="D_2_HYDROXYACID_DH_3"/>
    <property type="match status" value="1"/>
</dbReference>
<dbReference type="CDD" id="cd12167">
    <property type="entry name" value="2-Hacid_dh_8"/>
    <property type="match status" value="1"/>
</dbReference>
<dbReference type="InterPro" id="IPR036291">
    <property type="entry name" value="NAD(P)-bd_dom_sf"/>
</dbReference>
<feature type="domain" description="D-isomer specific 2-hydroxyacid dehydrogenase NAD-binding" evidence="3">
    <location>
        <begin position="118"/>
        <end position="291"/>
    </location>
</feature>
<protein>
    <submittedName>
        <fullName evidence="4">Hydroxyacid dehydrogenase</fullName>
    </submittedName>
</protein>
<dbReference type="SUPFAM" id="SSF52283">
    <property type="entry name" value="Formate/glycerate dehydrogenase catalytic domain-like"/>
    <property type="match status" value="1"/>
</dbReference>
<gene>
    <name evidence="4" type="ORF">IDH45_26880</name>
</gene>
<sequence length="331" mass="35774">MSTKIAFLMDRKNRTNLFDTEHMERIARLGEIALFNASEALSPDHTAELIEGADIAVTSWGCPPLEKPILERAPGLKLIVHAAGTVKRVVTPEVIRSGIRVSSANCILGRRVAETALGLTIVSLKNIWQLAADTRNNEWGRHYHRVKELYGVTIGVVGAGASGRPYIELMRQFQVRILVYDPNVSAEAISGMGGIPADLDTLLAESDVVSIHAPAIPATNRMFNARRLAMMKDDAILINTARGSLIDEDALVAELSTGRLRACLDVTNPEPPGADHPFRTLPNVTLIPHVAGVVTNGLRSLGAFTAQELEAFANDGLLNGEIDLSRLDILA</sequence>
<dbReference type="GO" id="GO:0051287">
    <property type="term" value="F:NAD binding"/>
    <property type="evidence" value="ECO:0007669"/>
    <property type="project" value="InterPro"/>
</dbReference>
<evidence type="ECO:0000256" key="1">
    <source>
        <dbReference type="ARBA" id="ARBA00023002"/>
    </source>
</evidence>
<keyword evidence="1" id="KW-0560">Oxidoreductase</keyword>
<evidence type="ECO:0000259" key="3">
    <source>
        <dbReference type="Pfam" id="PF02826"/>
    </source>
</evidence>
<dbReference type="RefSeq" id="WP_190931232.1">
    <property type="nucleotide sequence ID" value="NZ_JACXJA010000044.1"/>
</dbReference>
<dbReference type="Pfam" id="PF02826">
    <property type="entry name" value="2-Hacid_dh_C"/>
    <property type="match status" value="1"/>
</dbReference>
<dbReference type="GO" id="GO:0016618">
    <property type="term" value="F:hydroxypyruvate reductase [NAD(P)H] activity"/>
    <property type="evidence" value="ECO:0007669"/>
    <property type="project" value="TreeGrafter"/>
</dbReference>
<dbReference type="Gene3D" id="3.40.50.720">
    <property type="entry name" value="NAD(P)-binding Rossmann-like Domain"/>
    <property type="match status" value="2"/>
</dbReference>
<dbReference type="InterPro" id="IPR006140">
    <property type="entry name" value="D-isomer_DH_NAD-bd"/>
</dbReference>
<keyword evidence="5" id="KW-1185">Reference proteome</keyword>
<dbReference type="InterPro" id="IPR029753">
    <property type="entry name" value="D-isomer_DH_CS"/>
</dbReference>
<name>A0A927CFC0_9BACL</name>
<dbReference type="PROSITE" id="PS00670">
    <property type="entry name" value="D_2_HYDROXYACID_DH_2"/>
    <property type="match status" value="1"/>
</dbReference>
<dbReference type="GO" id="GO:0030267">
    <property type="term" value="F:glyoxylate reductase (NADPH) activity"/>
    <property type="evidence" value="ECO:0007669"/>
    <property type="project" value="TreeGrafter"/>
</dbReference>
<organism evidence="4 5">
    <name type="scientific">Paenibacillus oceani</name>
    <dbReference type="NCBI Taxonomy" id="2772510"/>
    <lineage>
        <taxon>Bacteria</taxon>
        <taxon>Bacillati</taxon>
        <taxon>Bacillota</taxon>
        <taxon>Bacilli</taxon>
        <taxon>Bacillales</taxon>
        <taxon>Paenibacillaceae</taxon>
        <taxon>Paenibacillus</taxon>
    </lineage>
</organism>
<dbReference type="SUPFAM" id="SSF51735">
    <property type="entry name" value="NAD(P)-binding Rossmann-fold domains"/>
    <property type="match status" value="1"/>
</dbReference>
<evidence type="ECO:0000313" key="5">
    <source>
        <dbReference type="Proteomes" id="UP000639396"/>
    </source>
</evidence>
<comment type="caution">
    <text evidence="4">The sequence shown here is derived from an EMBL/GenBank/DDBJ whole genome shotgun (WGS) entry which is preliminary data.</text>
</comment>
<dbReference type="AlphaFoldDB" id="A0A927CFC0"/>